<reference evidence="7" key="1">
    <citation type="submission" date="2018-02" db="EMBL/GenBank/DDBJ databases">
        <authorList>
            <person name="Cohen D.B."/>
            <person name="Kent A.D."/>
        </authorList>
    </citation>
    <scope>NUCLEOTIDE SEQUENCE</scope>
</reference>
<dbReference type="Pfam" id="PF00743">
    <property type="entry name" value="FMO-like"/>
    <property type="match status" value="1"/>
</dbReference>
<comment type="similarity">
    <text evidence="1 5">Belongs to the FMO family.</text>
</comment>
<dbReference type="InterPro" id="IPR020946">
    <property type="entry name" value="Flavin_mOase-like"/>
</dbReference>
<dbReference type="Gene3D" id="3.50.50.60">
    <property type="entry name" value="FAD/NAD(P)-binding domain"/>
    <property type="match status" value="1"/>
</dbReference>
<keyword evidence="5" id="KW-0503">Monooxygenase</keyword>
<evidence type="ECO:0000259" key="6">
    <source>
        <dbReference type="Pfam" id="PF13456"/>
    </source>
</evidence>
<comment type="cofactor">
    <cofactor evidence="5">
        <name>FAD</name>
        <dbReference type="ChEBI" id="CHEBI:57692"/>
    </cofactor>
</comment>
<evidence type="ECO:0000256" key="1">
    <source>
        <dbReference type="ARBA" id="ARBA00009183"/>
    </source>
</evidence>
<proteinExistence type="inferred from homology"/>
<dbReference type="InterPro" id="IPR002156">
    <property type="entry name" value="RNaseH_domain"/>
</dbReference>
<dbReference type="GO" id="GO:0004499">
    <property type="term" value="F:N,N-dimethylaniline monooxygenase activity"/>
    <property type="evidence" value="ECO:0007669"/>
    <property type="project" value="InterPro"/>
</dbReference>
<keyword evidence="4 5" id="KW-0560">Oxidoreductase</keyword>
<evidence type="ECO:0000256" key="2">
    <source>
        <dbReference type="ARBA" id="ARBA00022630"/>
    </source>
</evidence>
<evidence type="ECO:0000256" key="5">
    <source>
        <dbReference type="RuleBase" id="RU361177"/>
    </source>
</evidence>
<organism evidence="7">
    <name type="scientific">Fagus sylvatica</name>
    <name type="common">Beechnut</name>
    <dbReference type="NCBI Taxonomy" id="28930"/>
    <lineage>
        <taxon>Eukaryota</taxon>
        <taxon>Viridiplantae</taxon>
        <taxon>Streptophyta</taxon>
        <taxon>Embryophyta</taxon>
        <taxon>Tracheophyta</taxon>
        <taxon>Spermatophyta</taxon>
        <taxon>Magnoliopsida</taxon>
        <taxon>eudicotyledons</taxon>
        <taxon>Gunneridae</taxon>
        <taxon>Pentapetalae</taxon>
        <taxon>rosids</taxon>
        <taxon>fabids</taxon>
        <taxon>Fagales</taxon>
        <taxon>Fagaceae</taxon>
        <taxon>Fagus</taxon>
    </lineage>
</organism>
<sequence length="640" mass="72866">MGGLGFRTFESCNEAMIAKLAWWVLSGRDIFYVKVIRAKYKVGNNWLRSNPAKSASFTWRRVESAKPLMAYGACKLVGSGDGILVWDDPWIPSLPSFLPRPAVPSNSIQCLVVSQLMNLSKTAWDLGKLKSLFDDETIKAILNIPKWTEYFQFLLTKDLIVAVIFPPDDVKAISGGEKKNLKVHENKVIEVGRVLRSFQASFCEHGLGPSKPNVSNSSVSVPRWEKPGRGVIKLNCDAAVGMEFSCVAVVARDWKGELVFALSKKAKTIIPLQAEMEAIWWSMQLALHHGFSAVCFESDSSSCIEVLLKPAASITWRIRRCIPDVLSLAADFPGWYGFVERLMEQLTLLLSGPEGQPCTMVVRTLHWTVPHYWIWGLPFYLFYSTRSSQFLHERPNQGYLRTLLCHLLSPMAWSFKIYRVLFAVETSSTEYGLKPDHPFEEDYASCQMTIMPENFFSEADKGKILFKRASKWWFSKEGIEFDDNTKLEADVVVLATGYDGKKKLKAILPEPFCSLLEYPSGIIPLYRGTIHPLIPNMAFVGYLESISNLHSAELRSIWLALLVDDKFKLPSVENMIEQTTKEMDVTKRTTRFYKRHCISTFSTNHSDEICEEMGWNSWRKKNWFSEAFSPYGSQDYEKKN</sequence>
<evidence type="ECO:0000313" key="7">
    <source>
        <dbReference type="EMBL" id="SPD06632.1"/>
    </source>
</evidence>
<evidence type="ECO:0000256" key="4">
    <source>
        <dbReference type="ARBA" id="ARBA00023002"/>
    </source>
</evidence>
<dbReference type="GO" id="GO:0003676">
    <property type="term" value="F:nucleic acid binding"/>
    <property type="evidence" value="ECO:0007669"/>
    <property type="project" value="InterPro"/>
</dbReference>
<dbReference type="EMBL" id="OIVN01002813">
    <property type="protein sequence ID" value="SPD06632.1"/>
    <property type="molecule type" value="Genomic_DNA"/>
</dbReference>
<dbReference type="AlphaFoldDB" id="A0A2N9H3M2"/>
<dbReference type="Pfam" id="PF13456">
    <property type="entry name" value="RVT_3"/>
    <property type="match status" value="1"/>
</dbReference>
<dbReference type="EC" id="1.-.-.-" evidence="5"/>
<name>A0A2N9H3M2_FAGSY</name>
<accession>A0A2N9H3M2</accession>
<gene>
    <name evidence="7" type="ORF">FSB_LOCUS34514</name>
</gene>
<dbReference type="FunFam" id="3.50.50.60:FF:000199">
    <property type="entry name" value="Flavin-containing monooxygenase"/>
    <property type="match status" value="1"/>
</dbReference>
<dbReference type="CDD" id="cd06222">
    <property type="entry name" value="RNase_H_like"/>
    <property type="match status" value="1"/>
</dbReference>
<dbReference type="InterPro" id="IPR044730">
    <property type="entry name" value="RNase_H-like_dom_plant"/>
</dbReference>
<protein>
    <recommendedName>
        <fullName evidence="5">Flavin-containing monooxygenase</fullName>
        <ecNumber evidence="5">1.-.-.-</ecNumber>
    </recommendedName>
</protein>
<dbReference type="InterPro" id="IPR050346">
    <property type="entry name" value="FMO-like"/>
</dbReference>
<dbReference type="InterPro" id="IPR036397">
    <property type="entry name" value="RNaseH_sf"/>
</dbReference>
<keyword evidence="2 5" id="KW-0285">Flavoprotein</keyword>
<dbReference type="GO" id="GO:0004523">
    <property type="term" value="F:RNA-DNA hybrid ribonuclease activity"/>
    <property type="evidence" value="ECO:0007669"/>
    <property type="project" value="InterPro"/>
</dbReference>
<evidence type="ECO:0000256" key="3">
    <source>
        <dbReference type="ARBA" id="ARBA00022827"/>
    </source>
</evidence>
<dbReference type="GO" id="GO:0050660">
    <property type="term" value="F:flavin adenine dinucleotide binding"/>
    <property type="evidence" value="ECO:0007669"/>
    <property type="project" value="InterPro"/>
</dbReference>
<dbReference type="InterPro" id="IPR036188">
    <property type="entry name" value="FAD/NAD-bd_sf"/>
</dbReference>
<keyword evidence="3 5" id="KW-0274">FAD</keyword>
<dbReference type="Gene3D" id="3.30.420.10">
    <property type="entry name" value="Ribonuclease H-like superfamily/Ribonuclease H"/>
    <property type="match status" value="1"/>
</dbReference>
<dbReference type="PANTHER" id="PTHR23023">
    <property type="entry name" value="DIMETHYLANILINE MONOOXYGENASE"/>
    <property type="match status" value="1"/>
</dbReference>
<feature type="domain" description="RNase H type-1" evidence="6">
    <location>
        <begin position="242"/>
        <end position="332"/>
    </location>
</feature>
<dbReference type="SUPFAM" id="SSF51905">
    <property type="entry name" value="FAD/NAD(P)-binding domain"/>
    <property type="match status" value="1"/>
</dbReference>
<dbReference type="GO" id="GO:0050661">
    <property type="term" value="F:NADP binding"/>
    <property type="evidence" value="ECO:0007669"/>
    <property type="project" value="InterPro"/>
</dbReference>